<dbReference type="InterPro" id="IPR036138">
    <property type="entry name" value="PBP_dimer_sf"/>
</dbReference>
<feature type="transmembrane region" description="Helical" evidence="5">
    <location>
        <begin position="116"/>
        <end position="135"/>
    </location>
</feature>
<dbReference type="GO" id="GO:0071555">
    <property type="term" value="P:cell wall organization"/>
    <property type="evidence" value="ECO:0007669"/>
    <property type="project" value="TreeGrafter"/>
</dbReference>
<feature type="compositionally biased region" description="Basic and acidic residues" evidence="4">
    <location>
        <begin position="83"/>
        <end position="102"/>
    </location>
</feature>
<dbReference type="Pfam" id="PF03717">
    <property type="entry name" value="PBP_dimer"/>
    <property type="match status" value="1"/>
</dbReference>
<dbReference type="GO" id="GO:0005886">
    <property type="term" value="C:plasma membrane"/>
    <property type="evidence" value="ECO:0007669"/>
    <property type="project" value="TreeGrafter"/>
</dbReference>
<feature type="domain" description="Penicillin-binding protein transpeptidase" evidence="6">
    <location>
        <begin position="365"/>
        <end position="667"/>
    </location>
</feature>
<evidence type="ECO:0000313" key="8">
    <source>
        <dbReference type="EMBL" id="XBH22553.1"/>
    </source>
</evidence>
<evidence type="ECO:0000256" key="1">
    <source>
        <dbReference type="ARBA" id="ARBA00004370"/>
    </source>
</evidence>
<keyword evidence="5" id="KW-1133">Transmembrane helix</keyword>
<evidence type="ECO:0000256" key="3">
    <source>
        <dbReference type="ARBA" id="ARBA00023136"/>
    </source>
</evidence>
<protein>
    <submittedName>
        <fullName evidence="8">Penicillin-binding protein 2</fullName>
    </submittedName>
</protein>
<dbReference type="AlphaFoldDB" id="A0AAU7DXK2"/>
<comment type="similarity">
    <text evidence="2">Belongs to the transpeptidase family.</text>
</comment>
<dbReference type="InterPro" id="IPR001460">
    <property type="entry name" value="PCN-bd_Tpept"/>
</dbReference>
<keyword evidence="5" id="KW-0812">Transmembrane</keyword>
<feature type="domain" description="Penicillin-binding protein dimerisation" evidence="7">
    <location>
        <begin position="160"/>
        <end position="321"/>
    </location>
</feature>
<dbReference type="InterPro" id="IPR050515">
    <property type="entry name" value="Beta-lactam/transpept"/>
</dbReference>
<evidence type="ECO:0000259" key="7">
    <source>
        <dbReference type="Pfam" id="PF03717"/>
    </source>
</evidence>
<dbReference type="InterPro" id="IPR005311">
    <property type="entry name" value="PBP_dimer"/>
</dbReference>
<comment type="subcellular location">
    <subcellularLocation>
        <location evidence="1">Membrane</location>
    </subcellularLocation>
</comment>
<dbReference type="Gene3D" id="3.40.710.10">
    <property type="entry name" value="DD-peptidase/beta-lactamase superfamily"/>
    <property type="match status" value="1"/>
</dbReference>
<dbReference type="Gene3D" id="3.30.450.330">
    <property type="match status" value="1"/>
</dbReference>
<dbReference type="EMBL" id="CP146203">
    <property type="protein sequence ID" value="XBH22553.1"/>
    <property type="molecule type" value="Genomic_DNA"/>
</dbReference>
<evidence type="ECO:0000256" key="2">
    <source>
        <dbReference type="ARBA" id="ARBA00007171"/>
    </source>
</evidence>
<dbReference type="GO" id="GO:0008658">
    <property type="term" value="F:penicillin binding"/>
    <property type="evidence" value="ECO:0007669"/>
    <property type="project" value="InterPro"/>
</dbReference>
<feature type="region of interest" description="Disordered" evidence="4">
    <location>
        <begin position="1"/>
        <end position="102"/>
    </location>
</feature>
<evidence type="ECO:0000256" key="4">
    <source>
        <dbReference type="SAM" id="MobiDB-lite"/>
    </source>
</evidence>
<evidence type="ECO:0000259" key="6">
    <source>
        <dbReference type="Pfam" id="PF00905"/>
    </source>
</evidence>
<gene>
    <name evidence="8" type="ORF">V5R04_04840</name>
</gene>
<name>A0AAU7DXK2_9MICO</name>
<accession>A0AAU7DXK2</accession>
<dbReference type="PANTHER" id="PTHR30627:SF1">
    <property type="entry name" value="PEPTIDOGLYCAN D,D-TRANSPEPTIDASE FTSI"/>
    <property type="match status" value="1"/>
</dbReference>
<dbReference type="SUPFAM" id="SSF56601">
    <property type="entry name" value="beta-lactamase/transpeptidase-like"/>
    <property type="match status" value="1"/>
</dbReference>
<dbReference type="Gene3D" id="3.90.1310.10">
    <property type="entry name" value="Penicillin-binding protein 2a (Domain 2)"/>
    <property type="match status" value="1"/>
</dbReference>
<dbReference type="Pfam" id="PF00905">
    <property type="entry name" value="Transpeptidase"/>
    <property type="match status" value="1"/>
</dbReference>
<reference evidence="8" key="1">
    <citation type="submission" date="2024-02" db="EMBL/GenBank/DDBJ databases">
        <title>Tomenella chthoni gen. nov. sp. nov., a member of the family Jonesiaceae isolated from bat guano.</title>
        <authorList>
            <person name="Miller S.L."/>
            <person name="King J."/>
            <person name="Sankaranarayanan K."/>
            <person name="Lawson P.A."/>
        </authorList>
    </citation>
    <scope>NUCLEOTIDE SEQUENCE</scope>
    <source>
        <strain evidence="8">BS-20</strain>
    </source>
</reference>
<proteinExistence type="inferred from homology"/>
<dbReference type="PANTHER" id="PTHR30627">
    <property type="entry name" value="PEPTIDOGLYCAN D,D-TRANSPEPTIDASE"/>
    <property type="match status" value="1"/>
</dbReference>
<dbReference type="SUPFAM" id="SSF56519">
    <property type="entry name" value="Penicillin binding protein dimerisation domain"/>
    <property type="match status" value="1"/>
</dbReference>
<sequence length="696" mass="74393">MTDPRNRGPKKPGSKSTPAGNRAPNVQRQPGEGPRRVTPKPGVPGSARTNSAAGAKNGSQPGEGHSPRQTVGVARQVKALTSEQRRAQMDRERARKEREQRRNARPLGYVDTGKRIKFMSVSVLILFAFFGLRLAQIQLVQGEDLAAKALSLRTTEVTLAAARGEIVDRNGHLVAKSTTRYNIFADQELLADWKTVDKDKNEKGGPRYAAKLLAPVLGIEESELAGLLTKPEENEKFNKYQMLVKDVPPEMWNAVKDLKIVGIFPETFNKRIYPAGKSGANIIGIAGKDGGLSGLEYSLDKTLTGTDGTMKFEQGGKGQIIPAGQIEEVPAVSGQTVNITLDMDIQWHAEEALRKQLDAMGATSGYVIVQDVKTCEVLALVSEEPESKDQNVQYTGRVGAVQDIFEPGSTSKIITMAAALENTDLTPTSQFTVADRYTTSNGQTFKDSVDHPVQQLTLAGILAESSNTGTVQVGEKLSKQVRSDYLRKFGFGTKTGIELGGESKGILDPPKDWDGRTQYAVLFGQGMAGNALQTTNVFATVANGGKQCMPHLVAETVDEKGNVTPSTMSDTTQIIEEQTANDVLKMMASVVADGSGKGGAISGYNVAGKTGTAQAADASGAMNSIVSSFIGVAPVEDPQLVVSVIVRDPQAAIYGGVVAAPVFSDVMAYSLQRLGIAPTDKAPDLFPTRWGKDAQK</sequence>
<keyword evidence="3 5" id="KW-0472">Membrane</keyword>
<evidence type="ECO:0000256" key="5">
    <source>
        <dbReference type="SAM" id="Phobius"/>
    </source>
</evidence>
<organism evidence="8">
    <name type="scientific">Jonesiaceae bacterium BS-20</name>
    <dbReference type="NCBI Taxonomy" id="3120821"/>
    <lineage>
        <taxon>Bacteria</taxon>
        <taxon>Bacillati</taxon>
        <taxon>Actinomycetota</taxon>
        <taxon>Actinomycetes</taxon>
        <taxon>Micrococcales</taxon>
        <taxon>Jonesiaceae</taxon>
    </lineage>
</organism>
<feature type="compositionally biased region" description="Polar residues" evidence="4">
    <location>
        <begin position="14"/>
        <end position="28"/>
    </location>
</feature>
<feature type="compositionally biased region" description="Polar residues" evidence="4">
    <location>
        <begin position="47"/>
        <end position="60"/>
    </location>
</feature>
<dbReference type="InterPro" id="IPR012338">
    <property type="entry name" value="Beta-lactam/transpept-like"/>
</dbReference>